<protein>
    <recommendedName>
        <fullName evidence="3">Phage protein</fullName>
    </recommendedName>
</protein>
<dbReference type="RefSeq" id="WP_012276445.1">
    <property type="nucleotide sequence ID" value="NC_010334.1"/>
</dbReference>
<name>B0TLF4_SHEHH</name>
<evidence type="ECO:0000313" key="2">
    <source>
        <dbReference type="Proteomes" id="UP000001317"/>
    </source>
</evidence>
<reference evidence="1" key="1">
    <citation type="submission" date="2008-01" db="EMBL/GenBank/DDBJ databases">
        <title>Complete sequence of Shewanella halifaxensis HAW-EB4.</title>
        <authorList>
            <consortium name="US DOE Joint Genome Institute"/>
            <person name="Copeland A."/>
            <person name="Lucas S."/>
            <person name="Lapidus A."/>
            <person name="Glavina del Rio T."/>
            <person name="Dalin E."/>
            <person name="Tice H."/>
            <person name="Bruce D."/>
            <person name="Goodwin L."/>
            <person name="Pitluck S."/>
            <person name="Sims D."/>
            <person name="Brettin T."/>
            <person name="Detter J.C."/>
            <person name="Han C."/>
            <person name="Kuske C.R."/>
            <person name="Schmutz J."/>
            <person name="Larimer F."/>
            <person name="Land M."/>
            <person name="Hauser L."/>
            <person name="Kyrpides N."/>
            <person name="Kim E."/>
            <person name="Zhao J.-S."/>
            <person name="Richardson P."/>
        </authorList>
    </citation>
    <scope>NUCLEOTIDE SEQUENCE [LARGE SCALE GENOMIC DNA]</scope>
    <source>
        <strain evidence="1">HAW-EB4</strain>
    </source>
</reference>
<dbReference type="AlphaFoldDB" id="B0TLF4"/>
<dbReference type="Proteomes" id="UP000001317">
    <property type="component" value="Chromosome"/>
</dbReference>
<gene>
    <name evidence="1" type="ordered locus">Shal_1336</name>
</gene>
<dbReference type="Pfam" id="PF10761">
    <property type="entry name" value="DUF2590"/>
    <property type="match status" value="1"/>
</dbReference>
<dbReference type="HOGENOM" id="CLU_158623_0_0_6"/>
<dbReference type="EMBL" id="CP000931">
    <property type="protein sequence ID" value="ABZ75904.1"/>
    <property type="molecule type" value="Genomic_DNA"/>
</dbReference>
<dbReference type="InterPro" id="IPR019697">
    <property type="entry name" value="Phage_HP1_Orf28"/>
</dbReference>
<dbReference type="OrthoDB" id="6893744at2"/>
<dbReference type="STRING" id="458817.Shal_1336"/>
<sequence length="117" mass="12643">MSDCLFRDLHIQHGDLVLDAGLNPTYLTERAVIAQDIVHAIIESGLANLLVSDRGTGVTADTQTRITLLVEDDLRIMPGTVKVEQVKAGQWWVFADTINFGPLSTAITTGTDGDNHG</sequence>
<organism evidence="1 2">
    <name type="scientific">Shewanella halifaxensis (strain HAW-EB4)</name>
    <dbReference type="NCBI Taxonomy" id="458817"/>
    <lineage>
        <taxon>Bacteria</taxon>
        <taxon>Pseudomonadati</taxon>
        <taxon>Pseudomonadota</taxon>
        <taxon>Gammaproteobacteria</taxon>
        <taxon>Alteromonadales</taxon>
        <taxon>Shewanellaceae</taxon>
        <taxon>Shewanella</taxon>
    </lineage>
</organism>
<proteinExistence type="predicted"/>
<evidence type="ECO:0008006" key="3">
    <source>
        <dbReference type="Google" id="ProtNLM"/>
    </source>
</evidence>
<evidence type="ECO:0000313" key="1">
    <source>
        <dbReference type="EMBL" id="ABZ75904.1"/>
    </source>
</evidence>
<keyword evidence="2" id="KW-1185">Reference proteome</keyword>
<dbReference type="KEGG" id="shl:Shal_1336"/>
<accession>B0TLF4</accession>